<evidence type="ECO:0000259" key="3">
    <source>
        <dbReference type="Pfam" id="PF04909"/>
    </source>
</evidence>
<keyword evidence="1 2" id="KW-0456">Lyase</keyword>
<dbReference type="GO" id="GO:0016831">
    <property type="term" value="F:carboxy-lyase activity"/>
    <property type="evidence" value="ECO:0007669"/>
    <property type="project" value="UniProtKB-KW"/>
</dbReference>
<reference evidence="4" key="1">
    <citation type="submission" date="2015-03" db="EMBL/GenBank/DDBJ databases">
        <title>A transcriptome of Araucaria cunninghamii, an australian fine timber species.</title>
        <authorList>
            <person name="Jing Yi C.J.Y."/>
            <person name="Yin San L.Y.S."/>
            <person name="Abdul Karim S.S."/>
            <person name="Wan Azmi N.N."/>
            <person name="Hercus R.R."/>
            <person name="Croft L.L."/>
        </authorList>
    </citation>
    <scope>NUCLEOTIDE SEQUENCE</scope>
    <source>
        <strain evidence="4">MI0301</strain>
        <tissue evidence="4">Leaf</tissue>
    </source>
</reference>
<dbReference type="InterPro" id="IPR032466">
    <property type="entry name" value="Metal_Hydrolase"/>
</dbReference>
<evidence type="ECO:0000313" key="4">
    <source>
        <dbReference type="EMBL" id="JAG99092.1"/>
    </source>
</evidence>
<organism evidence="4">
    <name type="scientific">Araucaria cunninghamii</name>
    <name type="common">Hoop pine</name>
    <name type="synonym">Moreton Bay pine</name>
    <dbReference type="NCBI Taxonomy" id="56994"/>
    <lineage>
        <taxon>Eukaryota</taxon>
        <taxon>Viridiplantae</taxon>
        <taxon>Streptophyta</taxon>
        <taxon>Embryophyta</taxon>
        <taxon>Tracheophyta</taxon>
        <taxon>Spermatophyta</taxon>
        <taxon>Pinopsida</taxon>
        <taxon>Pinidae</taxon>
        <taxon>Conifers II</taxon>
        <taxon>Araucariales</taxon>
        <taxon>Araucariaceae</taxon>
        <taxon>Araucaria</taxon>
    </lineage>
</organism>
<proteinExistence type="inferred from homology"/>
<protein>
    <recommendedName>
        <fullName evidence="3">Amidohydrolase-related domain-containing protein</fullName>
    </recommendedName>
</protein>
<dbReference type="PANTHER" id="PTHR21240:SF19">
    <property type="entry name" value="CATALYTIC_ HYDROLASE"/>
    <property type="match status" value="1"/>
</dbReference>
<accession>A0A0D6R5H5</accession>
<evidence type="ECO:0000256" key="1">
    <source>
        <dbReference type="ARBA" id="ARBA00023239"/>
    </source>
</evidence>
<dbReference type="PANTHER" id="PTHR21240">
    <property type="entry name" value="2-AMINO-3-CARBOXYLMUCONATE-6-SEMIALDEHYDE DECARBOXYLASE"/>
    <property type="match status" value="1"/>
</dbReference>
<dbReference type="EMBL" id="GCKF01009632">
    <property type="protein sequence ID" value="JAG99092.1"/>
    <property type="molecule type" value="Transcribed_RNA"/>
</dbReference>
<evidence type="ECO:0000256" key="2">
    <source>
        <dbReference type="RuleBase" id="RU366045"/>
    </source>
</evidence>
<feature type="domain" description="Amidohydrolase-related" evidence="3">
    <location>
        <begin position="9"/>
        <end position="165"/>
    </location>
</feature>
<comment type="similarity">
    <text evidence="2">Belongs to the metallo-dependent hydrolases superfamily.</text>
</comment>
<dbReference type="InterPro" id="IPR032465">
    <property type="entry name" value="ACMSD"/>
</dbReference>
<name>A0A0D6R5H5_ARACU</name>
<dbReference type="Pfam" id="PF04909">
    <property type="entry name" value="Amidohydro_2"/>
    <property type="match status" value="1"/>
</dbReference>
<dbReference type="GO" id="GO:0016787">
    <property type="term" value="F:hydrolase activity"/>
    <property type="evidence" value="ECO:0007669"/>
    <property type="project" value="InterPro"/>
</dbReference>
<sequence>MTNEIGKAMFAKSGELGVPIGFMCFKGLLLHIADIEELCTQFPSTTVIIDHFGFCKPPLNELENEAWSRLLGLSKFPQVYVKVSASFRVSRKPYPYADISNLLSDLISTFGAKRLMWGSDFPFVVKECGYKKAKDQITYLSSTGLPLSTEDLEWIMGKTAMHLFPGAWAPSSN</sequence>
<dbReference type="AlphaFoldDB" id="A0A0D6R5H5"/>
<dbReference type="InterPro" id="IPR006680">
    <property type="entry name" value="Amidohydro-rel"/>
</dbReference>
<dbReference type="Gene3D" id="3.20.20.140">
    <property type="entry name" value="Metal-dependent hydrolases"/>
    <property type="match status" value="1"/>
</dbReference>
<keyword evidence="2" id="KW-0210">Decarboxylase</keyword>
<dbReference type="SUPFAM" id="SSF51556">
    <property type="entry name" value="Metallo-dependent hydrolases"/>
    <property type="match status" value="1"/>
</dbReference>